<dbReference type="EMBL" id="NBXE01000008">
    <property type="protein sequence ID" value="RFA28782.1"/>
    <property type="molecule type" value="Genomic_DNA"/>
</dbReference>
<evidence type="ECO:0000313" key="2">
    <source>
        <dbReference type="Proteomes" id="UP000257080"/>
    </source>
</evidence>
<accession>A0A3E0WD05</accession>
<sequence length="147" mass="16180">MGEPAPSPEISTMSFPLPVTECPRPTLRLVGPTEPGDSTESFLESLTLCVLEVLAGVRDLDQLARWVSDDVYRVLSQRVVLSARARQVTGERSIRPTFTIGRTLHSEPLPGVVEGVVIVHGKARTRAVALRLERLETRWRASAINVL</sequence>
<dbReference type="InterPro" id="IPR045596">
    <property type="entry name" value="DUF6459"/>
</dbReference>
<dbReference type="Proteomes" id="UP000257080">
    <property type="component" value="Unassembled WGS sequence"/>
</dbReference>
<gene>
    <name evidence="1" type="ORF">B7R25_03425</name>
</gene>
<reference evidence="1 2" key="1">
    <citation type="submission" date="2017-04" db="EMBL/GenBank/DDBJ databases">
        <title>Comparative genome analysis of Subtercola boreus.</title>
        <authorList>
            <person name="Cho Y.-J."/>
            <person name="Cho A."/>
            <person name="Kim O.-S."/>
            <person name="Lee J.-I."/>
        </authorList>
    </citation>
    <scope>NUCLEOTIDE SEQUENCE [LARGE SCALE GENOMIC DNA]</scope>
    <source>
        <strain evidence="1 2">P28004</strain>
    </source>
</reference>
<comment type="caution">
    <text evidence="1">The sequence shown here is derived from an EMBL/GenBank/DDBJ whole genome shotgun (WGS) entry which is preliminary data.</text>
</comment>
<protein>
    <recommendedName>
        <fullName evidence="3">3-hydroxyacyl-CoA dehydrogenase</fullName>
    </recommendedName>
</protein>
<proteinExistence type="predicted"/>
<evidence type="ECO:0008006" key="3">
    <source>
        <dbReference type="Google" id="ProtNLM"/>
    </source>
</evidence>
<name>A0A3E0WD05_9MICO</name>
<evidence type="ECO:0000313" key="1">
    <source>
        <dbReference type="EMBL" id="RFA28782.1"/>
    </source>
</evidence>
<organism evidence="1 2">
    <name type="scientific">Subtercola boreus</name>
    <dbReference type="NCBI Taxonomy" id="120213"/>
    <lineage>
        <taxon>Bacteria</taxon>
        <taxon>Bacillati</taxon>
        <taxon>Actinomycetota</taxon>
        <taxon>Actinomycetes</taxon>
        <taxon>Micrococcales</taxon>
        <taxon>Microbacteriaceae</taxon>
        <taxon>Subtercola</taxon>
    </lineage>
</organism>
<dbReference type="Pfam" id="PF20060">
    <property type="entry name" value="DUF6459"/>
    <property type="match status" value="1"/>
</dbReference>
<dbReference type="AlphaFoldDB" id="A0A3E0WD05"/>